<keyword evidence="3" id="KW-1185">Reference proteome</keyword>
<comment type="caution">
    <text evidence="2">The sequence shown here is derived from an EMBL/GenBank/DDBJ whole genome shotgun (WGS) entry which is preliminary data.</text>
</comment>
<feature type="compositionally biased region" description="Basic residues" evidence="1">
    <location>
        <begin position="79"/>
        <end position="92"/>
    </location>
</feature>
<organism evidence="2 3">
    <name type="scientific">Vreelandella azerica</name>
    <dbReference type="NCBI Taxonomy" id="2732867"/>
    <lineage>
        <taxon>Bacteria</taxon>
        <taxon>Pseudomonadati</taxon>
        <taxon>Pseudomonadota</taxon>
        <taxon>Gammaproteobacteria</taxon>
        <taxon>Oceanospirillales</taxon>
        <taxon>Halomonadaceae</taxon>
        <taxon>Vreelandella</taxon>
    </lineage>
</organism>
<sequence>MTYWWQNEQKPYPSKATLAKSIGVTSGTIQKRIRAMEAGGLIKRIQRRRENNRSDTNEYDLSPLRDALVPHAEEELRERKKKHTERQKRKTTVNKPSTT</sequence>
<evidence type="ECO:0000313" key="2">
    <source>
        <dbReference type="EMBL" id="NOG32860.1"/>
    </source>
</evidence>
<dbReference type="Gene3D" id="1.10.10.10">
    <property type="entry name" value="Winged helix-like DNA-binding domain superfamily/Winged helix DNA-binding domain"/>
    <property type="match status" value="1"/>
</dbReference>
<dbReference type="AlphaFoldDB" id="A0A7Y3U024"/>
<evidence type="ECO:0000256" key="1">
    <source>
        <dbReference type="SAM" id="MobiDB-lite"/>
    </source>
</evidence>
<reference evidence="2 3" key="2">
    <citation type="submission" date="2020-06" db="EMBL/GenBank/DDBJ databases">
        <title>Halomonas songnenensis sp. nov., a moderately halophilic bacterium isolated from saline and alkaline soils.</title>
        <authorList>
            <person name="Jiang J."/>
            <person name="Pan Y."/>
        </authorList>
    </citation>
    <scope>NUCLEOTIDE SEQUENCE [LARGE SCALE GENOMIC DNA]</scope>
    <source>
        <strain evidence="2 3">TBZ9</strain>
    </source>
</reference>
<dbReference type="Proteomes" id="UP000588806">
    <property type="component" value="Unassembled WGS sequence"/>
</dbReference>
<reference evidence="2 3" key="1">
    <citation type="submission" date="2020-05" db="EMBL/GenBank/DDBJ databases">
        <authorList>
            <person name="Ruan W."/>
            <person name="Jeon C.O."/>
            <person name="Chun B.H."/>
        </authorList>
    </citation>
    <scope>NUCLEOTIDE SEQUENCE [LARGE SCALE GENOMIC DNA]</scope>
    <source>
        <strain evidence="2 3">TBZ9</strain>
    </source>
</reference>
<dbReference type="Pfam" id="PF13412">
    <property type="entry name" value="HTH_24"/>
    <property type="match status" value="1"/>
</dbReference>
<dbReference type="InterPro" id="IPR036388">
    <property type="entry name" value="WH-like_DNA-bd_sf"/>
</dbReference>
<name>A0A7Y3U024_9GAMM</name>
<dbReference type="EMBL" id="JABFHI010000012">
    <property type="protein sequence ID" value="NOG32860.1"/>
    <property type="molecule type" value="Genomic_DNA"/>
</dbReference>
<gene>
    <name evidence="2" type="ORF">HLB35_15805</name>
</gene>
<dbReference type="InterPro" id="IPR036390">
    <property type="entry name" value="WH_DNA-bd_sf"/>
</dbReference>
<proteinExistence type="predicted"/>
<dbReference type="SUPFAM" id="SSF46785">
    <property type="entry name" value="Winged helix' DNA-binding domain"/>
    <property type="match status" value="1"/>
</dbReference>
<feature type="region of interest" description="Disordered" evidence="1">
    <location>
        <begin position="46"/>
        <end position="99"/>
    </location>
</feature>
<accession>A0A7Y3U024</accession>
<evidence type="ECO:0000313" key="3">
    <source>
        <dbReference type="Proteomes" id="UP000588806"/>
    </source>
</evidence>
<protein>
    <submittedName>
        <fullName evidence="2">Uncharacterized protein</fullName>
    </submittedName>
</protein>